<evidence type="ECO:0000256" key="12">
    <source>
        <dbReference type="ARBA" id="ARBA00040645"/>
    </source>
</evidence>
<accession>A0ABR1AVS6</accession>
<reference evidence="14 15" key="1">
    <citation type="submission" date="2023-09" db="EMBL/GenBank/DDBJ databases">
        <title>Genomes of two closely related lineages of the louse Polyplax serrata with different host specificities.</title>
        <authorList>
            <person name="Martinu J."/>
            <person name="Tarabai H."/>
            <person name="Stefka J."/>
            <person name="Hypsa V."/>
        </authorList>
    </citation>
    <scope>NUCLEOTIDE SEQUENCE [LARGE SCALE GENOMIC DNA]</scope>
    <source>
        <strain evidence="14">98ZLc_SE</strain>
    </source>
</reference>
<dbReference type="Pfam" id="PF01130">
    <property type="entry name" value="CD36"/>
    <property type="match status" value="1"/>
</dbReference>
<evidence type="ECO:0000256" key="9">
    <source>
        <dbReference type="ARBA" id="ARBA00023157"/>
    </source>
</evidence>
<dbReference type="Proteomes" id="UP001359485">
    <property type="component" value="Unassembled WGS sequence"/>
</dbReference>
<comment type="subcellular location">
    <subcellularLocation>
        <location evidence="1">Cell membrane</location>
    </subcellularLocation>
</comment>
<evidence type="ECO:0000256" key="1">
    <source>
        <dbReference type="ARBA" id="ARBA00004236"/>
    </source>
</evidence>
<keyword evidence="6" id="KW-0552">Olfaction</keyword>
<dbReference type="PANTHER" id="PTHR11923">
    <property type="entry name" value="SCAVENGER RECEPTOR CLASS B TYPE-1 SR-B1"/>
    <property type="match status" value="1"/>
</dbReference>
<dbReference type="InterPro" id="IPR002159">
    <property type="entry name" value="CD36_fam"/>
</dbReference>
<keyword evidence="4" id="KW-0716">Sensory transduction</keyword>
<dbReference type="EMBL" id="JAWJWF010000045">
    <property type="protein sequence ID" value="KAK6627437.1"/>
    <property type="molecule type" value="Genomic_DNA"/>
</dbReference>
<keyword evidence="9" id="KW-1015">Disulfide bond</keyword>
<evidence type="ECO:0000256" key="3">
    <source>
        <dbReference type="ARBA" id="ARBA00022475"/>
    </source>
</evidence>
<evidence type="ECO:0000256" key="6">
    <source>
        <dbReference type="ARBA" id="ARBA00022725"/>
    </source>
</evidence>
<evidence type="ECO:0000256" key="2">
    <source>
        <dbReference type="ARBA" id="ARBA00010532"/>
    </source>
</evidence>
<evidence type="ECO:0000256" key="8">
    <source>
        <dbReference type="ARBA" id="ARBA00023136"/>
    </source>
</evidence>
<evidence type="ECO:0000256" key="7">
    <source>
        <dbReference type="ARBA" id="ARBA00022989"/>
    </source>
</evidence>
<name>A0ABR1AVS6_POLSC</name>
<gene>
    <name evidence="14" type="ORF">RUM44_009914</name>
</gene>
<evidence type="ECO:0000256" key="5">
    <source>
        <dbReference type="ARBA" id="ARBA00022692"/>
    </source>
</evidence>
<protein>
    <recommendedName>
        <fullName evidence="12">Sensory neuron membrane protein 2</fullName>
    </recommendedName>
</protein>
<evidence type="ECO:0000256" key="11">
    <source>
        <dbReference type="ARBA" id="ARBA00023180"/>
    </source>
</evidence>
<comment type="caution">
    <text evidence="14">The sequence shown here is derived from an EMBL/GenBank/DDBJ whole genome shotgun (WGS) entry which is preliminary data.</text>
</comment>
<organism evidence="14 15">
    <name type="scientific">Polyplax serrata</name>
    <name type="common">Common mouse louse</name>
    <dbReference type="NCBI Taxonomy" id="468196"/>
    <lineage>
        <taxon>Eukaryota</taxon>
        <taxon>Metazoa</taxon>
        <taxon>Ecdysozoa</taxon>
        <taxon>Arthropoda</taxon>
        <taxon>Hexapoda</taxon>
        <taxon>Insecta</taxon>
        <taxon>Pterygota</taxon>
        <taxon>Neoptera</taxon>
        <taxon>Paraneoptera</taxon>
        <taxon>Psocodea</taxon>
        <taxon>Troctomorpha</taxon>
        <taxon>Phthiraptera</taxon>
        <taxon>Anoplura</taxon>
        <taxon>Polyplacidae</taxon>
        <taxon>Polyplax</taxon>
    </lineage>
</organism>
<keyword evidence="5 13" id="KW-0812">Transmembrane</keyword>
<keyword evidence="10" id="KW-0675">Receptor</keyword>
<evidence type="ECO:0000256" key="13">
    <source>
        <dbReference type="SAM" id="Phobius"/>
    </source>
</evidence>
<feature type="transmembrane region" description="Helical" evidence="13">
    <location>
        <begin position="95"/>
        <end position="117"/>
    </location>
</feature>
<keyword evidence="7 13" id="KW-1133">Transmembrane helix</keyword>
<comment type="similarity">
    <text evidence="2">Belongs to the CD36 family.</text>
</comment>
<evidence type="ECO:0000313" key="14">
    <source>
        <dbReference type="EMBL" id="KAK6627437.1"/>
    </source>
</evidence>
<keyword evidence="8 13" id="KW-0472">Membrane</keyword>
<evidence type="ECO:0000313" key="15">
    <source>
        <dbReference type="Proteomes" id="UP001359485"/>
    </source>
</evidence>
<keyword evidence="11" id="KW-0325">Glycoprotein</keyword>
<evidence type="ECO:0000256" key="4">
    <source>
        <dbReference type="ARBA" id="ARBA00022606"/>
    </source>
</evidence>
<keyword evidence="15" id="KW-1185">Reference proteome</keyword>
<evidence type="ECO:0000256" key="10">
    <source>
        <dbReference type="ARBA" id="ARBA00023170"/>
    </source>
</evidence>
<sequence>MADPSYALGVKGLQPDKNKHQSFLSLEPNTGYPLAAGSRIQINIFLQKIKEVDLMKNLPDSLLPAVWVDESVLLTDALIDQIDTELLQNLKIIDIVRWLIIGVGTCLILCSIMYYFVKVRPTTQTNVNYKNTWESSG</sequence>
<dbReference type="PANTHER" id="PTHR11923:SF109">
    <property type="entry name" value="SENSORY NEURON MEMBRANE PROTEIN 2"/>
    <property type="match status" value="1"/>
</dbReference>
<keyword evidence="3" id="KW-1003">Cell membrane</keyword>
<proteinExistence type="inferred from homology"/>